<dbReference type="InterPro" id="IPR023213">
    <property type="entry name" value="CAT-like_dom_sf"/>
</dbReference>
<organism evidence="10 11">
    <name type="scientific">Paenibacillus elgii</name>
    <dbReference type="NCBI Taxonomy" id="189691"/>
    <lineage>
        <taxon>Bacteria</taxon>
        <taxon>Bacillati</taxon>
        <taxon>Bacillota</taxon>
        <taxon>Bacilli</taxon>
        <taxon>Bacillales</taxon>
        <taxon>Paenibacillaceae</taxon>
        <taxon>Paenibacillus</taxon>
    </lineage>
</organism>
<dbReference type="InterPro" id="IPR009081">
    <property type="entry name" value="PP-bd_ACP"/>
</dbReference>
<feature type="domain" description="Carrier" evidence="9">
    <location>
        <begin position="761"/>
        <end position="836"/>
    </location>
</feature>
<dbReference type="InterPro" id="IPR010071">
    <property type="entry name" value="AA_adenyl_dom"/>
</dbReference>
<evidence type="ECO:0000256" key="2">
    <source>
        <dbReference type="ARBA" id="ARBA00006432"/>
    </source>
</evidence>
<dbReference type="PROSITE" id="PS00012">
    <property type="entry name" value="PHOSPHOPANTETHEINE"/>
    <property type="match status" value="1"/>
</dbReference>
<dbReference type="CDD" id="cd19531">
    <property type="entry name" value="LCL_NRPS-like"/>
    <property type="match status" value="1"/>
</dbReference>
<evidence type="ECO:0000256" key="3">
    <source>
        <dbReference type="ARBA" id="ARBA00022450"/>
    </source>
</evidence>
<evidence type="ECO:0000313" key="11">
    <source>
        <dbReference type="Proteomes" id="UP000244184"/>
    </source>
</evidence>
<dbReference type="Gene3D" id="3.30.300.30">
    <property type="match status" value="1"/>
</dbReference>
<keyword evidence="6" id="KW-0677">Repeat</keyword>
<dbReference type="GO" id="GO:0031177">
    <property type="term" value="F:phosphopantetheine binding"/>
    <property type="evidence" value="ECO:0007669"/>
    <property type="project" value="InterPro"/>
</dbReference>
<keyword evidence="4" id="KW-0597">Phosphoprotein</keyword>
<comment type="similarity">
    <text evidence="2">Belongs to the ATP-dependent AMP-binding enzyme family.</text>
</comment>
<dbReference type="Gene3D" id="3.40.50.980">
    <property type="match status" value="4"/>
</dbReference>
<dbReference type="FunFam" id="3.40.50.12780:FF:000012">
    <property type="entry name" value="Non-ribosomal peptide synthetase"/>
    <property type="match status" value="1"/>
</dbReference>
<proteinExistence type="inferred from homology"/>
<dbReference type="InterPro" id="IPR025110">
    <property type="entry name" value="AMP-bd_C"/>
</dbReference>
<reference evidence="10 11" key="1">
    <citation type="submission" date="2018-03" db="EMBL/GenBank/DDBJ databases">
        <title>Genome sequence of Paenibacillus elgii strain AC13 an antimicrobial compound producing bacteria.</title>
        <authorList>
            <person name="Kurokawa A.S."/>
            <person name="Araujo J.F."/>
            <person name="Costa R.A."/>
            <person name="Ortega D.B."/>
            <person name="Pires A.S."/>
            <person name="Pappas G.J.Jr."/>
            <person name="Franco O.L."/>
            <person name="Barreto C."/>
            <person name="Magalhaes B.S."/>
            <person name="Kruger R.H."/>
        </authorList>
    </citation>
    <scope>NUCLEOTIDE SEQUENCE [LARGE SCALE GENOMIC DNA]</scope>
    <source>
        <strain evidence="10 11">AC13</strain>
    </source>
</reference>
<dbReference type="SUPFAM" id="SSF47336">
    <property type="entry name" value="ACP-like"/>
    <property type="match status" value="1"/>
</dbReference>
<dbReference type="PROSITE" id="PS50075">
    <property type="entry name" value="CARRIER"/>
    <property type="match status" value="1"/>
</dbReference>
<dbReference type="GO" id="GO:0008610">
    <property type="term" value="P:lipid biosynthetic process"/>
    <property type="evidence" value="ECO:0007669"/>
    <property type="project" value="UniProtKB-ARBA"/>
</dbReference>
<evidence type="ECO:0000256" key="1">
    <source>
        <dbReference type="ARBA" id="ARBA00001957"/>
    </source>
</evidence>
<dbReference type="InterPro" id="IPR036736">
    <property type="entry name" value="ACP-like_sf"/>
</dbReference>
<comment type="caution">
    <text evidence="10">The sequence shown here is derived from an EMBL/GenBank/DDBJ whole genome shotgun (WGS) entry which is preliminary data.</text>
</comment>
<dbReference type="GO" id="GO:0044550">
    <property type="term" value="P:secondary metabolite biosynthetic process"/>
    <property type="evidence" value="ECO:0007669"/>
    <property type="project" value="UniProtKB-ARBA"/>
</dbReference>
<evidence type="ECO:0000259" key="9">
    <source>
        <dbReference type="PROSITE" id="PS50075"/>
    </source>
</evidence>
<dbReference type="PANTHER" id="PTHR45527:SF1">
    <property type="entry name" value="FATTY ACID SYNTHASE"/>
    <property type="match status" value="1"/>
</dbReference>
<sequence length="1417" mass="158830">MKIAFERETAFWNKVFEGEENPPTALTYSKAQKQAPALVRTMSTALSKEVSERIIQMSKGAPLPAYMILLTGVQSLLYKYTSSSSILVGMPVVSKPNENRRPVNQLVILREEVRDDSTFKALLGEAKNSVTSAINHQNVPFRLMTERLELQYADGVPVVNTLVALKQLHITDYRQSAVSDVLFEFELDKDEVRLHLTYNGNLYTESFIAQAVDHLNRLFSVVLFQPDLALGQADLLSEAEKHQLLDAFNKTGTDYPRDTTIHRLFEEQAERRPDAVAVTFEDRQLTYGELNERANRLARTLRNAGVQADQLVGLMVERSLEMIVGIMGILKAGGAYVPIDPEYPEERIRYMLEDSGTQVLLSQGHLQERVSFSGTWIRLDDEAAYHEDGSNLESVNGPEHLTYVIYTSGTTGKPKGNLTTHRNIIRVVKNTNYIDITEQDKLLQLSSYSFDGSTFDIFGALLNGAKLVLVPKETVLDVAKLAGLIEEQQISVMFITTAFFNVLVDMNPDCLRHARAVLFGGERASVSHVRKALGHLGPGKIKNVYGPTESTVFATTYDVHEVEDGAVSVPIGGPISNTAIYIVDGQNKLQPIGVAGELCVAGDGLARGYLNRPDLTAEKFADNPFAPGERMYRTGDLARWLPDGTIEYVGRIDDQVKIRGFRIELGEIEAHLLKLDAIEKATVVVRESANGEKQLCAYYVEDRSLSANEIRNTLSQELPSYMLPSYFVQLERMPLTTNGKIDRRALPAPEESMETGVEFVEPRTELEAGIVNIWKEILKIEKISVKDSFFELGGHSLRATTMVSRLHKELNISLPLRDVFRYPTVEKLAEAIGGMGEQAYSSIPAAEAREYYPLSSAQKRLYILHQLEGAEQSYNLPGVTLLEGALDRNRLEEAFRALIARHETLRTGIEMVGGEPMQRIYPEVEFAVEHIRANEEEADAAVKQFIRAFDLAKPPLLRVGLIELAPERHLLMFDMHHIVSDGISMDVLVEEFARLYGGEELPALRIQYKDYAVWQQSEAQKEQLKRQEAYWLEVFRGELPVLEMPTDYARPAVQSYAGNALRFELDAQKREGLQRIASENGATLYMVLLAAYTILLQKYTGQEDVVIGTPIAGRTHGDLQPLIGMFVNTLAIRNYPVADKTFLSYLDEVKETTLGAFERQDYPFEELVDKLKLARDLSRNPLFDTMFTLQNTENKEFHLPGLQLTPYPVEEHTAKFDLSLDIMESGDGFLCGIEYATALYKRETIERMAKHFEQLLTAIVNDPAAKIASLGILTADEKAQLVHVFNPAAPDAPENEAFHALFEKQAERTPEAAAVVYENDRLTYRELNERANRLARTLRAQGVKPNQLVGILADRSADLLIGAMAVWKAGGAYVPLDPDYPSDRIQFMLEDSVASVLLTQKHLQERAQQWGQTLQAV</sequence>
<dbReference type="SMART" id="SM00823">
    <property type="entry name" value="PKS_PP"/>
    <property type="match status" value="1"/>
</dbReference>
<dbReference type="RefSeq" id="WP_223275572.1">
    <property type="nucleotide sequence ID" value="NZ_PYHP01000032.1"/>
</dbReference>
<dbReference type="GO" id="GO:0016874">
    <property type="term" value="F:ligase activity"/>
    <property type="evidence" value="ECO:0007669"/>
    <property type="project" value="UniProtKB-KW"/>
</dbReference>
<evidence type="ECO:0000256" key="8">
    <source>
        <dbReference type="ARBA" id="ARBA00023268"/>
    </source>
</evidence>
<dbReference type="Gene3D" id="2.30.38.10">
    <property type="entry name" value="Luciferase, Domain 3"/>
    <property type="match status" value="1"/>
</dbReference>
<keyword evidence="3" id="KW-0596">Phosphopantetheine</keyword>
<dbReference type="NCBIfam" id="TIGR01733">
    <property type="entry name" value="AA-adenyl-dom"/>
    <property type="match status" value="1"/>
</dbReference>
<accession>A0A2T6G3P5</accession>
<dbReference type="SUPFAM" id="SSF56801">
    <property type="entry name" value="Acetyl-CoA synthetase-like"/>
    <property type="match status" value="2"/>
</dbReference>
<name>A0A2T6G3P5_9BACL</name>
<dbReference type="PANTHER" id="PTHR45527">
    <property type="entry name" value="NONRIBOSOMAL PEPTIDE SYNTHETASE"/>
    <property type="match status" value="1"/>
</dbReference>
<dbReference type="Pfam" id="PF00668">
    <property type="entry name" value="Condensation"/>
    <property type="match status" value="2"/>
</dbReference>
<dbReference type="InterPro" id="IPR020806">
    <property type="entry name" value="PKS_PP-bd"/>
</dbReference>
<dbReference type="FunFam" id="3.40.50.980:FF:000002">
    <property type="entry name" value="Enterobactin synthetase component F"/>
    <property type="match status" value="1"/>
</dbReference>
<dbReference type="InterPro" id="IPR045851">
    <property type="entry name" value="AMP-bd_C_sf"/>
</dbReference>
<dbReference type="InterPro" id="IPR001242">
    <property type="entry name" value="Condensation_dom"/>
</dbReference>
<dbReference type="InterPro" id="IPR006162">
    <property type="entry name" value="Ppantetheine_attach_site"/>
</dbReference>
<dbReference type="CDD" id="cd12117">
    <property type="entry name" value="A_NRPS_Srf_like"/>
    <property type="match status" value="1"/>
</dbReference>
<keyword evidence="7" id="KW-0045">Antibiotic biosynthesis</keyword>
<dbReference type="Pfam" id="PF00550">
    <property type="entry name" value="PP-binding"/>
    <property type="match status" value="1"/>
</dbReference>
<evidence type="ECO:0000313" key="10">
    <source>
        <dbReference type="EMBL" id="PUA38789.1"/>
    </source>
</evidence>
<dbReference type="GO" id="GO:0005829">
    <property type="term" value="C:cytosol"/>
    <property type="evidence" value="ECO:0007669"/>
    <property type="project" value="TreeGrafter"/>
</dbReference>
<dbReference type="EMBL" id="PYHP01000032">
    <property type="protein sequence ID" value="PUA38789.1"/>
    <property type="molecule type" value="Genomic_DNA"/>
</dbReference>
<evidence type="ECO:0000256" key="6">
    <source>
        <dbReference type="ARBA" id="ARBA00022737"/>
    </source>
</evidence>
<dbReference type="Gene3D" id="3.30.559.30">
    <property type="entry name" value="Nonribosomal peptide synthetase, condensation domain"/>
    <property type="match status" value="2"/>
</dbReference>
<dbReference type="Pfam" id="PF00501">
    <property type="entry name" value="AMP-binding"/>
    <property type="match status" value="2"/>
</dbReference>
<keyword evidence="5" id="KW-0436">Ligase</keyword>
<evidence type="ECO:0000256" key="4">
    <source>
        <dbReference type="ARBA" id="ARBA00022553"/>
    </source>
</evidence>
<dbReference type="GO" id="GO:0043041">
    <property type="term" value="P:amino acid activation for nonribosomal peptide biosynthetic process"/>
    <property type="evidence" value="ECO:0007669"/>
    <property type="project" value="TreeGrafter"/>
</dbReference>
<feature type="non-terminal residue" evidence="10">
    <location>
        <position position="1417"/>
    </location>
</feature>
<evidence type="ECO:0000256" key="5">
    <source>
        <dbReference type="ARBA" id="ARBA00022598"/>
    </source>
</evidence>
<dbReference type="FunFam" id="3.40.50.980:FF:000001">
    <property type="entry name" value="Non-ribosomal peptide synthetase"/>
    <property type="match status" value="1"/>
</dbReference>
<dbReference type="FunFam" id="3.30.300.30:FF:000010">
    <property type="entry name" value="Enterobactin synthetase component F"/>
    <property type="match status" value="1"/>
</dbReference>
<dbReference type="FunFam" id="1.10.1200.10:FF:000005">
    <property type="entry name" value="Nonribosomal peptide synthetase 1"/>
    <property type="match status" value="1"/>
</dbReference>
<gene>
    <name evidence="10" type="ORF">C8Z91_11930</name>
</gene>
<dbReference type="FunFam" id="2.30.38.10:FF:000001">
    <property type="entry name" value="Non-ribosomal peptide synthetase PvdI"/>
    <property type="match status" value="1"/>
</dbReference>
<protein>
    <submittedName>
        <fullName evidence="10">Non-ribosomal peptide synthetase</fullName>
    </submittedName>
</protein>
<dbReference type="InterPro" id="IPR020845">
    <property type="entry name" value="AMP-binding_CS"/>
</dbReference>
<comment type="cofactor">
    <cofactor evidence="1">
        <name>pantetheine 4'-phosphate</name>
        <dbReference type="ChEBI" id="CHEBI:47942"/>
    </cofactor>
</comment>
<dbReference type="Pfam" id="PF13193">
    <property type="entry name" value="AMP-binding_C"/>
    <property type="match status" value="1"/>
</dbReference>
<dbReference type="PROSITE" id="PS00455">
    <property type="entry name" value="AMP_BINDING"/>
    <property type="match status" value="1"/>
</dbReference>
<evidence type="ECO:0000256" key="7">
    <source>
        <dbReference type="ARBA" id="ARBA00023194"/>
    </source>
</evidence>
<dbReference type="Proteomes" id="UP000244184">
    <property type="component" value="Unassembled WGS sequence"/>
</dbReference>
<dbReference type="SUPFAM" id="SSF52777">
    <property type="entry name" value="CoA-dependent acyltransferases"/>
    <property type="match status" value="3"/>
</dbReference>
<dbReference type="InterPro" id="IPR000873">
    <property type="entry name" value="AMP-dep_synth/lig_dom"/>
</dbReference>
<dbReference type="GO" id="GO:0017000">
    <property type="term" value="P:antibiotic biosynthetic process"/>
    <property type="evidence" value="ECO:0007669"/>
    <property type="project" value="UniProtKB-KW"/>
</dbReference>
<keyword evidence="8" id="KW-0511">Multifunctional enzyme</keyword>
<dbReference type="Gene3D" id="1.10.1200.10">
    <property type="entry name" value="ACP-like"/>
    <property type="match status" value="1"/>
</dbReference>
<dbReference type="Gene3D" id="3.30.559.10">
    <property type="entry name" value="Chloramphenicol acetyltransferase-like domain"/>
    <property type="match status" value="1"/>
</dbReference>